<protein>
    <submittedName>
        <fullName evidence="6">Endo-1,3-beta-xylanase</fullName>
    </submittedName>
</protein>
<dbReference type="Gene3D" id="3.20.20.80">
    <property type="entry name" value="Glycosidases"/>
    <property type="match status" value="1"/>
</dbReference>
<evidence type="ECO:0000313" key="7">
    <source>
        <dbReference type="Proteomes" id="UP001585018"/>
    </source>
</evidence>
<feature type="active site" description="Proton donor" evidence="3">
    <location>
        <position position="192"/>
    </location>
</feature>
<evidence type="ECO:0000256" key="2">
    <source>
        <dbReference type="ARBA" id="ARBA00023295"/>
    </source>
</evidence>
<evidence type="ECO:0000259" key="5">
    <source>
        <dbReference type="PROSITE" id="PS51764"/>
    </source>
</evidence>
<feature type="signal peptide" evidence="4">
    <location>
        <begin position="1"/>
        <end position="29"/>
    </location>
</feature>
<evidence type="ECO:0000256" key="3">
    <source>
        <dbReference type="PROSITE-ProRule" id="PRU01100"/>
    </source>
</evidence>
<evidence type="ECO:0000256" key="4">
    <source>
        <dbReference type="SAM" id="SignalP"/>
    </source>
</evidence>
<dbReference type="Proteomes" id="UP001585018">
    <property type="component" value="Unassembled WGS sequence"/>
</dbReference>
<dbReference type="EMBL" id="JAYMRR010000003">
    <property type="protein sequence ID" value="MFB8748488.1"/>
    <property type="molecule type" value="Genomic_DNA"/>
</dbReference>
<evidence type="ECO:0000313" key="6">
    <source>
        <dbReference type="EMBL" id="MFB8748488.1"/>
    </source>
</evidence>
<dbReference type="RefSeq" id="WP_376718394.1">
    <property type="nucleotide sequence ID" value="NZ_JAYMRR010000003.1"/>
</dbReference>
<dbReference type="SUPFAM" id="SSF51445">
    <property type="entry name" value="(Trans)glycosidases"/>
    <property type="match status" value="1"/>
</dbReference>
<sequence>MTHMRRALGAGVASAVLLALTGLSSTAAADPAPPADPAAAAGGRAVPADGKVMLVMGQDSDTLGDYRRDVLDDPALAAPAPGGVTLYTNLVLGGSPEALAGMNGPADWGAGTVDFARTMRDYPDAAVAVGLYLSDATSGCTNQPLRAVIGRDDADVTAGNPNLVTRYRAKVDEMINRFKSYDRDVLLRIGYEFDGPWNCYNSEFYKEAFRYIKGRIDALGATRVATVWQSAAWPVNTHPDHPEWNYVVTDPGHLDDWYPGERYVDWVGLSSFYNSRSVRTQWGCGSYDTDPVGLQDRILDFARAHGKPAMVSEAAPQGSRTGAGTTSCIFRNNPAPTGGQAIWDGWHAGYFDWLDRNKDVIRAAAYINTNWDAQTQWQCAGGAQAGGPGCANGNWGDSRVQADPTVLARFLDEIRRPTWSHNG</sequence>
<comment type="caution">
    <text evidence="6">The sequence shown here is derived from an EMBL/GenBank/DDBJ whole genome shotgun (WGS) entry which is preliminary data.</text>
</comment>
<dbReference type="InterPro" id="IPR017853">
    <property type="entry name" value="GH"/>
</dbReference>
<gene>
    <name evidence="6" type="ORF">VSS30_06685</name>
</gene>
<keyword evidence="4" id="KW-0732">Signal</keyword>
<keyword evidence="1 3" id="KW-0378">Hydrolase</keyword>
<comment type="similarity">
    <text evidence="3">Belongs to the glycosyl hydrolase 26 family.</text>
</comment>
<keyword evidence="2 3" id="KW-0326">Glycosidase</keyword>
<dbReference type="InterPro" id="IPR022790">
    <property type="entry name" value="GH26_dom"/>
</dbReference>
<feature type="domain" description="GH26" evidence="5">
    <location>
        <begin position="37"/>
        <end position="370"/>
    </location>
</feature>
<reference evidence="6 7" key="1">
    <citation type="submission" date="2024-01" db="EMBL/GenBank/DDBJ databases">
        <title>Genome mining of biosynthetic gene clusters to explore secondary metabolites of Streptomyces sp.</title>
        <authorList>
            <person name="Baig A."/>
            <person name="Ajitkumar Shintre N."/>
            <person name="Kumar H."/>
            <person name="Anbarasu A."/>
            <person name="Ramaiah S."/>
        </authorList>
    </citation>
    <scope>NUCLEOTIDE SEQUENCE [LARGE SCALE GENOMIC DNA]</scope>
    <source>
        <strain evidence="6 7">A03</strain>
    </source>
</reference>
<name>A0ABV5D712_9ACTN</name>
<proteinExistence type="inferred from homology"/>
<dbReference type="PROSITE" id="PS51764">
    <property type="entry name" value="GH26"/>
    <property type="match status" value="1"/>
</dbReference>
<keyword evidence="7" id="KW-1185">Reference proteome</keyword>
<evidence type="ECO:0000256" key="1">
    <source>
        <dbReference type="ARBA" id="ARBA00022801"/>
    </source>
</evidence>
<organism evidence="6 7">
    <name type="scientific">Streptomyces parvulus</name>
    <dbReference type="NCBI Taxonomy" id="146923"/>
    <lineage>
        <taxon>Bacteria</taxon>
        <taxon>Bacillati</taxon>
        <taxon>Actinomycetota</taxon>
        <taxon>Actinomycetes</taxon>
        <taxon>Kitasatosporales</taxon>
        <taxon>Streptomycetaceae</taxon>
        <taxon>Streptomyces</taxon>
    </lineage>
</organism>
<feature type="chain" id="PRO_5046476148" evidence="4">
    <location>
        <begin position="30"/>
        <end position="423"/>
    </location>
</feature>
<feature type="active site" description="Nucleophile" evidence="3">
    <location>
        <position position="313"/>
    </location>
</feature>
<accession>A0ABV5D712</accession>